<dbReference type="RefSeq" id="WP_183557377.1">
    <property type="nucleotide sequence ID" value="NZ_CBCSLB010000001.1"/>
</dbReference>
<reference evidence="2 3" key="1">
    <citation type="submission" date="2020-08" db="EMBL/GenBank/DDBJ databases">
        <title>Genomic Encyclopedia of Type Strains, Phase III (KMG-III): the genomes of soil and plant-associated and newly described type strains.</title>
        <authorList>
            <person name="Whitman W."/>
        </authorList>
    </citation>
    <scope>NUCLEOTIDE SEQUENCE [LARGE SCALE GENOMIC DNA]</scope>
    <source>
        <strain evidence="2 3">CECT 8234</strain>
    </source>
</reference>
<dbReference type="PANTHER" id="PTHR22946">
    <property type="entry name" value="DIENELACTONE HYDROLASE DOMAIN-CONTAINING PROTEIN-RELATED"/>
    <property type="match status" value="1"/>
</dbReference>
<accession>A0A7W5G7Y4</accession>
<dbReference type="GO" id="GO:0016787">
    <property type="term" value="F:hydrolase activity"/>
    <property type="evidence" value="ECO:0007669"/>
    <property type="project" value="UniProtKB-KW"/>
</dbReference>
<dbReference type="Proteomes" id="UP000518605">
    <property type="component" value="Unassembled WGS sequence"/>
</dbReference>
<proteinExistence type="predicted"/>
<organism evidence="2 3">
    <name type="scientific">Paenibacillus endophyticus</name>
    <dbReference type="NCBI Taxonomy" id="1294268"/>
    <lineage>
        <taxon>Bacteria</taxon>
        <taxon>Bacillati</taxon>
        <taxon>Bacillota</taxon>
        <taxon>Bacilli</taxon>
        <taxon>Bacillales</taxon>
        <taxon>Paenibacillaceae</taxon>
        <taxon>Paenibacillus</taxon>
    </lineage>
</organism>
<dbReference type="EMBL" id="JACHXW010000001">
    <property type="protein sequence ID" value="MBB3150070.1"/>
    <property type="molecule type" value="Genomic_DNA"/>
</dbReference>
<dbReference type="Pfam" id="PF01738">
    <property type="entry name" value="DLH"/>
    <property type="match status" value="1"/>
</dbReference>
<evidence type="ECO:0000313" key="2">
    <source>
        <dbReference type="EMBL" id="MBB3150070.1"/>
    </source>
</evidence>
<dbReference type="AlphaFoldDB" id="A0A7W5G7Y4"/>
<dbReference type="InterPro" id="IPR029058">
    <property type="entry name" value="AB_hydrolase_fold"/>
</dbReference>
<dbReference type="SUPFAM" id="SSF53474">
    <property type="entry name" value="alpha/beta-Hydrolases"/>
    <property type="match status" value="1"/>
</dbReference>
<keyword evidence="3" id="KW-1185">Reference proteome</keyword>
<dbReference type="InterPro" id="IPR002925">
    <property type="entry name" value="Dienelactn_hydro"/>
</dbReference>
<sequence length="263" mass="28569">MAEKTIVSEVFEIRLSEQLLLRGKVKTLEGEGARPVVIVGHGYRGFQDWAFWPEVTDQLAESGFYTISFDFSRITAKEAGGDEAVIAKASTVSQELADLDVILQHVKQKLLPHSERADSKRVALIGHSRAGSSSLILAAEQPADVQAVVVWNGGAAPSGAAAEQQATLLQQTVAEDAEANKARFNVLEHFGSLKQPVLLVQGSSDNERLLAVNKQLKEANPEQTFVSIEGADHVFGVRHPYEGTTLYLSEALQATLSFLDKVY</sequence>
<dbReference type="InterPro" id="IPR050261">
    <property type="entry name" value="FrsA_esterase"/>
</dbReference>
<evidence type="ECO:0000259" key="1">
    <source>
        <dbReference type="Pfam" id="PF01738"/>
    </source>
</evidence>
<keyword evidence="2" id="KW-0378">Hydrolase</keyword>
<protein>
    <submittedName>
        <fullName evidence="2">Dienelactone hydrolase</fullName>
    </submittedName>
</protein>
<gene>
    <name evidence="2" type="ORF">FHS16_000102</name>
</gene>
<name>A0A7W5G7Y4_9BACL</name>
<feature type="domain" description="Dienelactone hydrolase" evidence="1">
    <location>
        <begin position="33"/>
        <end position="260"/>
    </location>
</feature>
<evidence type="ECO:0000313" key="3">
    <source>
        <dbReference type="Proteomes" id="UP000518605"/>
    </source>
</evidence>
<dbReference type="Gene3D" id="3.40.50.1820">
    <property type="entry name" value="alpha/beta hydrolase"/>
    <property type="match status" value="1"/>
</dbReference>
<comment type="caution">
    <text evidence="2">The sequence shown here is derived from an EMBL/GenBank/DDBJ whole genome shotgun (WGS) entry which is preliminary data.</text>
</comment>